<dbReference type="eggNOG" id="KOG0355">
    <property type="taxonomic scope" value="Eukaryota"/>
</dbReference>
<dbReference type="PANTHER" id="PTHR10169:SF38">
    <property type="entry name" value="DNA TOPOISOMERASE 2"/>
    <property type="match status" value="1"/>
</dbReference>
<dbReference type="Pfam" id="PF16898">
    <property type="entry name" value="TOPRIM_C"/>
    <property type="match status" value="1"/>
</dbReference>
<dbReference type="InterPro" id="IPR001154">
    <property type="entry name" value="TopoII_euk"/>
</dbReference>
<evidence type="ECO:0000256" key="6">
    <source>
        <dbReference type="ARBA" id="ARBA00023029"/>
    </source>
</evidence>
<dbReference type="InterPro" id="IPR050634">
    <property type="entry name" value="DNA_Topoisomerase_II"/>
</dbReference>
<feature type="non-terminal residue" evidence="10">
    <location>
        <position position="114"/>
    </location>
</feature>
<accession>A7RUU4</accession>
<dbReference type="STRING" id="45351.A7RUU4"/>
<evidence type="ECO:0000256" key="3">
    <source>
        <dbReference type="ARBA" id="ARBA00012895"/>
    </source>
</evidence>
<evidence type="ECO:0000256" key="8">
    <source>
        <dbReference type="ARBA" id="ARBA00023235"/>
    </source>
</evidence>
<dbReference type="EC" id="5.6.2.2" evidence="3"/>
<protein>
    <recommendedName>
        <fullName evidence="3">DNA topoisomerase (ATP-hydrolyzing)</fullName>
        <ecNumber evidence="3">5.6.2.2</ecNumber>
    </recommendedName>
</protein>
<dbReference type="Proteomes" id="UP000001593">
    <property type="component" value="Unassembled WGS sequence"/>
</dbReference>
<keyword evidence="5" id="KW-0067">ATP-binding</keyword>
<name>A7RUU4_NEMVE</name>
<dbReference type="SUPFAM" id="SSF56719">
    <property type="entry name" value="Type II DNA topoisomerase"/>
    <property type="match status" value="1"/>
</dbReference>
<evidence type="ECO:0000256" key="1">
    <source>
        <dbReference type="ARBA" id="ARBA00000185"/>
    </source>
</evidence>
<evidence type="ECO:0000256" key="2">
    <source>
        <dbReference type="ARBA" id="ARBA00001946"/>
    </source>
</evidence>
<feature type="domain" description="Toprim" evidence="9">
    <location>
        <begin position="1"/>
        <end position="71"/>
    </location>
</feature>
<organism evidence="10 11">
    <name type="scientific">Nematostella vectensis</name>
    <name type="common">Starlet sea anemone</name>
    <dbReference type="NCBI Taxonomy" id="45351"/>
    <lineage>
        <taxon>Eukaryota</taxon>
        <taxon>Metazoa</taxon>
        <taxon>Cnidaria</taxon>
        <taxon>Anthozoa</taxon>
        <taxon>Hexacorallia</taxon>
        <taxon>Actiniaria</taxon>
        <taxon>Edwardsiidae</taxon>
        <taxon>Nematostella</taxon>
    </lineage>
</organism>
<dbReference type="GO" id="GO:0003677">
    <property type="term" value="F:DNA binding"/>
    <property type="evidence" value="ECO:0007669"/>
    <property type="project" value="UniProtKB-KW"/>
</dbReference>
<keyword evidence="8" id="KW-0413">Isomerase</keyword>
<evidence type="ECO:0000256" key="7">
    <source>
        <dbReference type="ARBA" id="ARBA00023125"/>
    </source>
</evidence>
<dbReference type="InterPro" id="IPR031660">
    <property type="entry name" value="TOPRIM_C"/>
</dbReference>
<keyword evidence="7" id="KW-0238">DNA-binding</keyword>
<dbReference type="PROSITE" id="PS50880">
    <property type="entry name" value="TOPRIM"/>
    <property type="match status" value="1"/>
</dbReference>
<keyword evidence="6" id="KW-0799">Topoisomerase</keyword>
<comment type="catalytic activity">
    <reaction evidence="1">
        <text>ATP-dependent breakage, passage and rejoining of double-stranded DNA.</text>
        <dbReference type="EC" id="5.6.2.2"/>
    </reaction>
</comment>
<reference evidence="10 11" key="1">
    <citation type="journal article" date="2007" name="Science">
        <title>Sea anemone genome reveals ancestral eumetazoan gene repertoire and genomic organization.</title>
        <authorList>
            <person name="Putnam N.H."/>
            <person name="Srivastava M."/>
            <person name="Hellsten U."/>
            <person name="Dirks B."/>
            <person name="Chapman J."/>
            <person name="Salamov A."/>
            <person name="Terry A."/>
            <person name="Shapiro H."/>
            <person name="Lindquist E."/>
            <person name="Kapitonov V.V."/>
            <person name="Jurka J."/>
            <person name="Genikhovich G."/>
            <person name="Grigoriev I.V."/>
            <person name="Lucas S.M."/>
            <person name="Steele R.E."/>
            <person name="Finnerty J.R."/>
            <person name="Technau U."/>
            <person name="Martindale M.Q."/>
            <person name="Rokhsar D.S."/>
        </authorList>
    </citation>
    <scope>NUCLEOTIDE SEQUENCE [LARGE SCALE GENOMIC DNA]</scope>
    <source>
        <strain evidence="11">CH2 X CH6</strain>
    </source>
</reference>
<dbReference type="Gene3D" id="3.40.50.670">
    <property type="match status" value="1"/>
</dbReference>
<evidence type="ECO:0000313" key="10">
    <source>
        <dbReference type="EMBL" id="EDO44812.1"/>
    </source>
</evidence>
<dbReference type="InterPro" id="IPR013760">
    <property type="entry name" value="Topo_IIA-like_dom_sf"/>
</dbReference>
<dbReference type="InParanoid" id="A7RUU4"/>
<keyword evidence="11" id="KW-1185">Reference proteome</keyword>
<keyword evidence="4" id="KW-0547">Nucleotide-binding</keyword>
<dbReference type="GO" id="GO:0006265">
    <property type="term" value="P:DNA topological change"/>
    <property type="evidence" value="ECO:0007669"/>
    <property type="project" value="InterPro"/>
</dbReference>
<dbReference type="InterPro" id="IPR006171">
    <property type="entry name" value="TOPRIM_dom"/>
</dbReference>
<dbReference type="EMBL" id="DS469541">
    <property type="protein sequence ID" value="EDO44812.1"/>
    <property type="molecule type" value="Genomic_DNA"/>
</dbReference>
<dbReference type="AlphaFoldDB" id="A7RUU4"/>
<comment type="cofactor">
    <cofactor evidence="2">
        <name>Mg(2+)</name>
        <dbReference type="ChEBI" id="CHEBI:18420"/>
    </cofactor>
</comment>
<dbReference type="PANTHER" id="PTHR10169">
    <property type="entry name" value="DNA TOPOISOMERASE/GYRASE"/>
    <property type="match status" value="1"/>
</dbReference>
<dbReference type="GO" id="GO:0003918">
    <property type="term" value="F:DNA topoisomerase type II (double strand cut, ATP-hydrolyzing) activity"/>
    <property type="evidence" value="ECO:0007669"/>
    <property type="project" value="UniProtKB-EC"/>
</dbReference>
<proteinExistence type="predicted"/>
<dbReference type="PRINTS" id="PR00418">
    <property type="entry name" value="TPI2FAMILY"/>
</dbReference>
<evidence type="ECO:0000256" key="4">
    <source>
        <dbReference type="ARBA" id="ARBA00022741"/>
    </source>
</evidence>
<evidence type="ECO:0000313" key="11">
    <source>
        <dbReference type="Proteomes" id="UP000001593"/>
    </source>
</evidence>
<evidence type="ECO:0000256" key="5">
    <source>
        <dbReference type="ARBA" id="ARBA00022840"/>
    </source>
</evidence>
<gene>
    <name evidence="10" type="ORF">NEMVEDRAFT_v1g94213</name>
</gene>
<dbReference type="HOGENOM" id="CLU_2127317_0_0_1"/>
<evidence type="ECO:0000259" key="9">
    <source>
        <dbReference type="PROSITE" id="PS50880"/>
    </source>
</evidence>
<dbReference type="PhylomeDB" id="A7RUU4"/>
<dbReference type="FunFam" id="3.40.50.670:FF:000001">
    <property type="entry name" value="DNA topoisomerase 2"/>
    <property type="match status" value="1"/>
</dbReference>
<feature type="non-terminal residue" evidence="10">
    <location>
        <position position="1"/>
    </location>
</feature>
<dbReference type="InterPro" id="IPR013759">
    <property type="entry name" value="Topo_IIA_B_C"/>
</dbReference>
<sequence length="114" mass="13260">LDNAEINNIIKITGLQYNKKYKSEDDLKSLRYGHLMIMTDQDQDGSHIKGLVINFIHSNWPGLLKLGFVEQFITPIVKVSKGKEEHSFYSIPEYEEWKAGNANHKSWKVKYYKG</sequence>
<dbReference type="GO" id="GO:0005524">
    <property type="term" value="F:ATP binding"/>
    <property type="evidence" value="ECO:0007669"/>
    <property type="project" value="UniProtKB-KW"/>
</dbReference>
<dbReference type="PRINTS" id="PR01158">
    <property type="entry name" value="TOPISMRASEII"/>
</dbReference>